<feature type="active site" description="Proton donor" evidence="5">
    <location>
        <position position="126"/>
    </location>
</feature>
<dbReference type="EMBL" id="FWXR01000011">
    <property type="protein sequence ID" value="SMC87781.1"/>
    <property type="molecule type" value="Genomic_DNA"/>
</dbReference>
<dbReference type="PANTHER" id="PTHR11717:SF7">
    <property type="entry name" value="LOW MOLECULAR WEIGHT PHOSPHOTYROSINE PROTEIN PHOSPHATASE"/>
    <property type="match status" value="1"/>
</dbReference>
<dbReference type="InterPro" id="IPR017867">
    <property type="entry name" value="Tyr_phospatase_low_mol_wt"/>
</dbReference>
<proteinExistence type="inferred from homology"/>
<dbReference type="PANTHER" id="PTHR11717">
    <property type="entry name" value="LOW MOLECULAR WEIGHT PROTEIN TYROSINE PHOSPHATASE"/>
    <property type="match status" value="1"/>
</dbReference>
<reference evidence="7 8" key="1">
    <citation type="submission" date="2017-04" db="EMBL/GenBank/DDBJ databases">
        <authorList>
            <person name="Afonso C.L."/>
            <person name="Miller P.J."/>
            <person name="Scott M.A."/>
            <person name="Spackman E."/>
            <person name="Goraichik I."/>
            <person name="Dimitrov K.M."/>
            <person name="Suarez D.L."/>
            <person name="Swayne D.E."/>
        </authorList>
    </citation>
    <scope>NUCLEOTIDE SEQUENCE [LARGE SCALE GENOMIC DNA]</scope>
    <source>
        <strain evidence="7 8">CGMCC 1.10972</strain>
    </source>
</reference>
<dbReference type="AlphaFoldDB" id="A0A1W2CRE7"/>
<dbReference type="PRINTS" id="PR00719">
    <property type="entry name" value="LMWPTPASE"/>
</dbReference>
<dbReference type="Pfam" id="PF01451">
    <property type="entry name" value="LMWPc"/>
    <property type="match status" value="1"/>
</dbReference>
<dbReference type="STRING" id="937218.SAMN06297251_11145"/>
<evidence type="ECO:0000313" key="8">
    <source>
        <dbReference type="Proteomes" id="UP000192656"/>
    </source>
</evidence>
<dbReference type="Gene3D" id="3.40.50.2300">
    <property type="match status" value="1"/>
</dbReference>
<sequence length="163" mass="17689">MSRPPAVLFVCLGNICRSPLAEAALRLEAERLSVKVEIDSAGTGDYHIGAAPDRRAQAVALRHGADISHLKARQVSEADFRRFDHVIALDHENLHILKRLRPDDATASLSLLLDHVTGRVGEPVADPYYGNADGFETTWSDVSAGAKALMVRLIASNTREPAD</sequence>
<name>A0A1W2CRE7_9HYPH</name>
<organism evidence="7 8">
    <name type="scientific">Fulvimarina manganoxydans</name>
    <dbReference type="NCBI Taxonomy" id="937218"/>
    <lineage>
        <taxon>Bacteria</taxon>
        <taxon>Pseudomonadati</taxon>
        <taxon>Pseudomonadota</taxon>
        <taxon>Alphaproteobacteria</taxon>
        <taxon>Hyphomicrobiales</taxon>
        <taxon>Aurantimonadaceae</taxon>
        <taxon>Fulvimarina</taxon>
    </lineage>
</organism>
<feature type="active site" evidence="5">
    <location>
        <position position="17"/>
    </location>
</feature>
<evidence type="ECO:0000259" key="6">
    <source>
        <dbReference type="SMART" id="SM00226"/>
    </source>
</evidence>
<dbReference type="Proteomes" id="UP000192656">
    <property type="component" value="Unassembled WGS sequence"/>
</dbReference>
<keyword evidence="8" id="KW-1185">Reference proteome</keyword>
<dbReference type="OrthoDB" id="9784339at2"/>
<evidence type="ECO:0000256" key="3">
    <source>
        <dbReference type="ARBA" id="ARBA00022801"/>
    </source>
</evidence>
<dbReference type="CDD" id="cd16343">
    <property type="entry name" value="LMWPTP"/>
    <property type="match status" value="1"/>
</dbReference>
<evidence type="ECO:0000256" key="1">
    <source>
        <dbReference type="ARBA" id="ARBA00011063"/>
    </source>
</evidence>
<feature type="domain" description="Phosphotyrosine protein phosphatase I" evidence="6">
    <location>
        <begin position="5"/>
        <end position="152"/>
    </location>
</feature>
<dbReference type="RefSeq" id="WP_084410473.1">
    <property type="nucleotide sequence ID" value="NZ_FWXR01000011.1"/>
</dbReference>
<comment type="similarity">
    <text evidence="1">Belongs to the low molecular weight phosphotyrosine protein phosphatase family.</text>
</comment>
<evidence type="ECO:0000256" key="4">
    <source>
        <dbReference type="ARBA" id="ARBA00022912"/>
    </source>
</evidence>
<dbReference type="SMART" id="SM00226">
    <property type="entry name" value="LMWPc"/>
    <property type="match status" value="1"/>
</dbReference>
<dbReference type="InterPro" id="IPR050438">
    <property type="entry name" value="LMW_PTPase"/>
</dbReference>
<dbReference type="SUPFAM" id="SSF52788">
    <property type="entry name" value="Phosphotyrosine protein phosphatases I"/>
    <property type="match status" value="1"/>
</dbReference>
<evidence type="ECO:0000313" key="7">
    <source>
        <dbReference type="EMBL" id="SMC87781.1"/>
    </source>
</evidence>
<keyword evidence="3" id="KW-0378">Hydrolase</keyword>
<evidence type="ECO:0000256" key="5">
    <source>
        <dbReference type="PIRSR" id="PIRSR617867-1"/>
    </source>
</evidence>
<accession>A0A1W2CRE7</accession>
<gene>
    <name evidence="7" type="ORF">SAMN06297251_11145</name>
</gene>
<dbReference type="GO" id="GO:0004725">
    <property type="term" value="F:protein tyrosine phosphatase activity"/>
    <property type="evidence" value="ECO:0007669"/>
    <property type="project" value="UniProtKB-EC"/>
</dbReference>
<dbReference type="InterPro" id="IPR023485">
    <property type="entry name" value="Ptyr_pPase"/>
</dbReference>
<evidence type="ECO:0000256" key="2">
    <source>
        <dbReference type="ARBA" id="ARBA00013064"/>
    </source>
</evidence>
<dbReference type="EC" id="3.1.3.48" evidence="2"/>
<protein>
    <recommendedName>
        <fullName evidence="2">protein-tyrosine-phosphatase</fullName>
        <ecNumber evidence="2">3.1.3.48</ecNumber>
    </recommendedName>
</protein>
<feature type="active site" description="Nucleophile" evidence="5">
    <location>
        <position position="11"/>
    </location>
</feature>
<keyword evidence="4" id="KW-0904">Protein phosphatase</keyword>
<dbReference type="InterPro" id="IPR036196">
    <property type="entry name" value="Ptyr_pPase_sf"/>
</dbReference>